<evidence type="ECO:0000256" key="1">
    <source>
        <dbReference type="ARBA" id="ARBA00005568"/>
    </source>
</evidence>
<dbReference type="PANTHER" id="PTHR30502:SF0">
    <property type="entry name" value="PHOSPHOENOLPYRUVATE CARBOXYLASE FAMILY PROTEIN"/>
    <property type="match status" value="1"/>
</dbReference>
<dbReference type="GO" id="GO:0046872">
    <property type="term" value="F:metal ion binding"/>
    <property type="evidence" value="ECO:0007669"/>
    <property type="project" value="UniProtKB-KW"/>
</dbReference>
<dbReference type="InterPro" id="IPR050251">
    <property type="entry name" value="HpcH-HpaI_aldolase"/>
</dbReference>
<keyword evidence="2" id="KW-0479">Metal-binding</keyword>
<evidence type="ECO:0000313" key="6">
    <source>
        <dbReference type="Proteomes" id="UP000813461"/>
    </source>
</evidence>
<evidence type="ECO:0000256" key="2">
    <source>
        <dbReference type="ARBA" id="ARBA00022723"/>
    </source>
</evidence>
<keyword evidence="6" id="KW-1185">Reference proteome</keyword>
<evidence type="ECO:0000256" key="3">
    <source>
        <dbReference type="ARBA" id="ARBA00023239"/>
    </source>
</evidence>
<dbReference type="InterPro" id="IPR015813">
    <property type="entry name" value="Pyrv/PenolPyrv_kinase-like_dom"/>
</dbReference>
<name>A0A8K0VSC1_9PLEO</name>
<proteinExistence type="inferred from homology"/>
<feature type="domain" description="HpcH/HpaI aldolase/citrate lyase" evidence="4">
    <location>
        <begin position="29"/>
        <end position="214"/>
    </location>
</feature>
<dbReference type="EMBL" id="JAGMVJ010000027">
    <property type="protein sequence ID" value="KAH7070251.1"/>
    <property type="molecule type" value="Genomic_DNA"/>
</dbReference>
<dbReference type="PANTHER" id="PTHR30502">
    <property type="entry name" value="2-KETO-3-DEOXY-L-RHAMNONATE ALDOLASE"/>
    <property type="match status" value="1"/>
</dbReference>
<sequence>MALRAMNNLLLQRKAGSLCTAMGIRMVTDPQIVDLAVNAGYHSLFIDMEHSSLSIRDAIHLCLAGLCNGITPFVRVPHQCGNGFVQRILDGGAKGVIFPHIHTRDDAQAAVSISKYPPMGKRSMTGQLPLFSLRSLPQEQIIAESNAEGSTVFLMIETKESIGNADEIAAVEGVDVLLIGSNDLAIELGLPGQFDSERFRAALIKVSQACRKYGKIMGLAGIYDQPSIQDWAVNELGVGYILVGQDSGFLAKTSKASLAAIPNKR</sequence>
<dbReference type="GO" id="GO:0016832">
    <property type="term" value="F:aldehyde-lyase activity"/>
    <property type="evidence" value="ECO:0007669"/>
    <property type="project" value="TreeGrafter"/>
</dbReference>
<reference evidence="5" key="1">
    <citation type="journal article" date="2021" name="Nat. Commun.">
        <title>Genetic determinants of endophytism in the Arabidopsis root mycobiome.</title>
        <authorList>
            <person name="Mesny F."/>
            <person name="Miyauchi S."/>
            <person name="Thiergart T."/>
            <person name="Pickel B."/>
            <person name="Atanasova L."/>
            <person name="Karlsson M."/>
            <person name="Huettel B."/>
            <person name="Barry K.W."/>
            <person name="Haridas S."/>
            <person name="Chen C."/>
            <person name="Bauer D."/>
            <person name="Andreopoulos W."/>
            <person name="Pangilinan J."/>
            <person name="LaButti K."/>
            <person name="Riley R."/>
            <person name="Lipzen A."/>
            <person name="Clum A."/>
            <person name="Drula E."/>
            <person name="Henrissat B."/>
            <person name="Kohler A."/>
            <person name="Grigoriev I.V."/>
            <person name="Martin F.M."/>
            <person name="Hacquard S."/>
        </authorList>
    </citation>
    <scope>NUCLEOTIDE SEQUENCE</scope>
    <source>
        <strain evidence="5">MPI-SDFR-AT-0120</strain>
    </source>
</reference>
<gene>
    <name evidence="5" type="ORF">FB567DRAFT_573538</name>
</gene>
<dbReference type="Proteomes" id="UP000813461">
    <property type="component" value="Unassembled WGS sequence"/>
</dbReference>
<dbReference type="SUPFAM" id="SSF51621">
    <property type="entry name" value="Phosphoenolpyruvate/pyruvate domain"/>
    <property type="match status" value="1"/>
</dbReference>
<dbReference type="Gene3D" id="3.20.20.60">
    <property type="entry name" value="Phosphoenolpyruvate-binding domains"/>
    <property type="match status" value="1"/>
</dbReference>
<dbReference type="OrthoDB" id="1621678at2759"/>
<comment type="similarity">
    <text evidence="1">Belongs to the HpcH/HpaI aldolase family.</text>
</comment>
<dbReference type="GO" id="GO:0005737">
    <property type="term" value="C:cytoplasm"/>
    <property type="evidence" value="ECO:0007669"/>
    <property type="project" value="TreeGrafter"/>
</dbReference>
<comment type="caution">
    <text evidence="5">The sequence shown here is derived from an EMBL/GenBank/DDBJ whole genome shotgun (WGS) entry which is preliminary data.</text>
</comment>
<keyword evidence="3" id="KW-0456">Lyase</keyword>
<protein>
    <submittedName>
        <fullName evidence="5">HpcH/HpaI aldolase</fullName>
    </submittedName>
</protein>
<evidence type="ECO:0000259" key="4">
    <source>
        <dbReference type="Pfam" id="PF03328"/>
    </source>
</evidence>
<dbReference type="AlphaFoldDB" id="A0A8K0VSC1"/>
<evidence type="ECO:0000313" key="5">
    <source>
        <dbReference type="EMBL" id="KAH7070251.1"/>
    </source>
</evidence>
<dbReference type="InterPro" id="IPR040442">
    <property type="entry name" value="Pyrv_kinase-like_dom_sf"/>
</dbReference>
<organism evidence="5 6">
    <name type="scientific">Paraphoma chrysanthemicola</name>
    <dbReference type="NCBI Taxonomy" id="798071"/>
    <lineage>
        <taxon>Eukaryota</taxon>
        <taxon>Fungi</taxon>
        <taxon>Dikarya</taxon>
        <taxon>Ascomycota</taxon>
        <taxon>Pezizomycotina</taxon>
        <taxon>Dothideomycetes</taxon>
        <taxon>Pleosporomycetidae</taxon>
        <taxon>Pleosporales</taxon>
        <taxon>Pleosporineae</taxon>
        <taxon>Phaeosphaeriaceae</taxon>
        <taxon>Paraphoma</taxon>
    </lineage>
</organism>
<dbReference type="InterPro" id="IPR005000">
    <property type="entry name" value="Aldolase/citrate-lyase_domain"/>
</dbReference>
<accession>A0A8K0VSC1</accession>
<dbReference type="Pfam" id="PF03328">
    <property type="entry name" value="HpcH_HpaI"/>
    <property type="match status" value="1"/>
</dbReference>